<reference evidence="2 3" key="1">
    <citation type="journal article" date="2010" name="ChemBioChem">
        <title>Cloning and characterization of the biosynthetic gene cluster of 16-membered macrolide antibiotic FD-891: involvement of a dual functional cytochrome P450 monooxygenase catalyzing epoxidation and hydroxylation.</title>
        <authorList>
            <person name="Kudo F."/>
            <person name="Motegi A."/>
            <person name="Mizoue K."/>
            <person name="Eguchi T."/>
        </authorList>
    </citation>
    <scope>NUCLEOTIDE SEQUENCE [LARGE SCALE GENOMIC DNA]</scope>
    <source>
        <strain evidence="2 3">A-8890</strain>
    </source>
</reference>
<proteinExistence type="predicted"/>
<feature type="transmembrane region" description="Helical" evidence="1">
    <location>
        <begin position="130"/>
        <end position="149"/>
    </location>
</feature>
<dbReference type="Proteomes" id="UP001321542">
    <property type="component" value="Chromosome"/>
</dbReference>
<evidence type="ECO:0000256" key="1">
    <source>
        <dbReference type="SAM" id="Phobius"/>
    </source>
</evidence>
<evidence type="ECO:0000313" key="3">
    <source>
        <dbReference type="Proteomes" id="UP001321542"/>
    </source>
</evidence>
<accession>A0ABM7F7L7</accession>
<feature type="transmembrane region" description="Helical" evidence="1">
    <location>
        <begin position="209"/>
        <end position="229"/>
    </location>
</feature>
<keyword evidence="1" id="KW-1133">Transmembrane helix</keyword>
<keyword evidence="1" id="KW-0472">Membrane</keyword>
<organism evidence="2 3">
    <name type="scientific">Streptomyces graminofaciens</name>
    <dbReference type="NCBI Taxonomy" id="68212"/>
    <lineage>
        <taxon>Bacteria</taxon>
        <taxon>Bacillati</taxon>
        <taxon>Actinomycetota</taxon>
        <taxon>Actinomycetes</taxon>
        <taxon>Kitasatosporales</taxon>
        <taxon>Streptomycetaceae</taxon>
        <taxon>Streptomyces</taxon>
    </lineage>
</organism>
<protein>
    <recommendedName>
        <fullName evidence="4">Integral membrane protein</fullName>
    </recommendedName>
</protein>
<reference evidence="2 3" key="2">
    <citation type="journal article" date="2023" name="ChemBioChem">
        <title>Acyltransferase Domain Exchange between Two Independent Type I Polyketide Synthases in the Same Producer Strain of Macrolide Antibiotics.</title>
        <authorList>
            <person name="Kudo F."/>
            <person name="Kishikawa K."/>
            <person name="Tsuboi K."/>
            <person name="Kido T."/>
            <person name="Usui T."/>
            <person name="Hashimoto J."/>
            <person name="Shin-Ya K."/>
            <person name="Miyanaga A."/>
            <person name="Eguchi T."/>
        </authorList>
    </citation>
    <scope>NUCLEOTIDE SEQUENCE [LARGE SCALE GENOMIC DNA]</scope>
    <source>
        <strain evidence="2 3">A-8890</strain>
    </source>
</reference>
<keyword evidence="3" id="KW-1185">Reference proteome</keyword>
<sequence>MGCFLRARADLGDRGALWGVAAGAAMMAWMRPGDAVWVTLPLLVLSAVVRRWRSPRLFVALAAGLGTGAGAWVFESHASYGGLGQRLSDASRIQGGRGWNFAVDDQLRSLVGRTLCRPCTGDLPHVAVMAWWFALPVLAGLGLAVAIRAGRGAPTLALLACAVSAAAPYLFLIGYAAPRFLLPAYALLAIPVGDALVCLVTGPNGAWRPVVGTVVVLGLVGHVSVQYVVLAHTVKGTVAVRDGWSRTVMELSRLGVRPPCLLTGHNAIPIAFYAGCASAHTSGNNANVTREGILRGAERMPAAVLVAPGGGPPEFARGWPSHVFGELRVHVAPGRESPWRPPPAVGQEALVMKPSLTLSKMGR</sequence>
<gene>
    <name evidence="2" type="ORF">SGFS_032500</name>
</gene>
<evidence type="ECO:0008006" key="4">
    <source>
        <dbReference type="Google" id="ProtNLM"/>
    </source>
</evidence>
<feature type="transmembrane region" description="Helical" evidence="1">
    <location>
        <begin position="57"/>
        <end position="74"/>
    </location>
</feature>
<name>A0ABM7F7L7_9ACTN</name>
<dbReference type="EMBL" id="AP018448">
    <property type="protein sequence ID" value="BBC31956.1"/>
    <property type="molecule type" value="Genomic_DNA"/>
</dbReference>
<keyword evidence="1" id="KW-0812">Transmembrane</keyword>
<evidence type="ECO:0000313" key="2">
    <source>
        <dbReference type="EMBL" id="BBC31956.1"/>
    </source>
</evidence>
<feature type="transmembrane region" description="Helical" evidence="1">
    <location>
        <begin position="156"/>
        <end position="176"/>
    </location>
</feature>